<proteinExistence type="predicted"/>
<gene>
    <name evidence="2" type="ORF">Tco_1028409</name>
</gene>
<evidence type="ECO:0000313" key="2">
    <source>
        <dbReference type="EMBL" id="GJT69123.1"/>
    </source>
</evidence>
<reference evidence="2" key="2">
    <citation type="submission" date="2022-01" db="EMBL/GenBank/DDBJ databases">
        <authorList>
            <person name="Yamashiro T."/>
            <person name="Shiraishi A."/>
            <person name="Satake H."/>
            <person name="Nakayama K."/>
        </authorList>
    </citation>
    <scope>NUCLEOTIDE SEQUENCE</scope>
</reference>
<keyword evidence="3" id="KW-1185">Reference proteome</keyword>
<reference evidence="2" key="1">
    <citation type="journal article" date="2022" name="Int. J. Mol. Sci.">
        <title>Draft Genome of Tanacetum Coccineum: Genomic Comparison of Closely Related Tanacetum-Family Plants.</title>
        <authorList>
            <person name="Yamashiro T."/>
            <person name="Shiraishi A."/>
            <person name="Nakayama K."/>
            <person name="Satake H."/>
        </authorList>
    </citation>
    <scope>NUCLEOTIDE SEQUENCE</scope>
</reference>
<keyword evidence="1" id="KW-0472">Membrane</keyword>
<accession>A0ABQ5G1S3</accession>
<keyword evidence="1" id="KW-1133">Transmembrane helix</keyword>
<dbReference type="Proteomes" id="UP001151760">
    <property type="component" value="Unassembled WGS sequence"/>
</dbReference>
<evidence type="ECO:0000256" key="1">
    <source>
        <dbReference type="SAM" id="Phobius"/>
    </source>
</evidence>
<sequence length="92" mass="9580">MDTGCRLVSSGCVFCLCEFLVRDATKPLLHSDPVGLFYYNGLGVCIPPGTSLIIRVSLGSVFLLGLSAFAIVAACASRAAATLSATSYWMAA</sequence>
<comment type="caution">
    <text evidence="2">The sequence shown here is derived from an EMBL/GenBank/DDBJ whole genome shotgun (WGS) entry which is preliminary data.</text>
</comment>
<protein>
    <submittedName>
        <fullName evidence="2">Uncharacterized protein</fullName>
    </submittedName>
</protein>
<keyword evidence="1" id="KW-0812">Transmembrane</keyword>
<evidence type="ECO:0000313" key="3">
    <source>
        <dbReference type="Proteomes" id="UP001151760"/>
    </source>
</evidence>
<dbReference type="EMBL" id="BQNB010017959">
    <property type="protein sequence ID" value="GJT69123.1"/>
    <property type="molecule type" value="Genomic_DNA"/>
</dbReference>
<feature type="transmembrane region" description="Helical" evidence="1">
    <location>
        <begin position="61"/>
        <end position="81"/>
    </location>
</feature>
<name>A0ABQ5G1S3_9ASTR</name>
<organism evidence="2 3">
    <name type="scientific">Tanacetum coccineum</name>
    <dbReference type="NCBI Taxonomy" id="301880"/>
    <lineage>
        <taxon>Eukaryota</taxon>
        <taxon>Viridiplantae</taxon>
        <taxon>Streptophyta</taxon>
        <taxon>Embryophyta</taxon>
        <taxon>Tracheophyta</taxon>
        <taxon>Spermatophyta</taxon>
        <taxon>Magnoliopsida</taxon>
        <taxon>eudicotyledons</taxon>
        <taxon>Gunneridae</taxon>
        <taxon>Pentapetalae</taxon>
        <taxon>asterids</taxon>
        <taxon>campanulids</taxon>
        <taxon>Asterales</taxon>
        <taxon>Asteraceae</taxon>
        <taxon>Asteroideae</taxon>
        <taxon>Anthemideae</taxon>
        <taxon>Anthemidinae</taxon>
        <taxon>Tanacetum</taxon>
    </lineage>
</organism>